<dbReference type="PANTHER" id="PTHR14819">
    <property type="entry name" value="GTP-BINDING"/>
    <property type="match status" value="1"/>
</dbReference>
<comment type="caution">
    <text evidence="3">The sequence shown here is derived from an EMBL/GenBank/DDBJ whole genome shotgun (WGS) entry which is preliminary data.</text>
</comment>
<evidence type="ECO:0000313" key="3">
    <source>
        <dbReference type="EMBL" id="KAF4084390.1"/>
    </source>
</evidence>
<evidence type="ECO:0000313" key="4">
    <source>
        <dbReference type="Proteomes" id="UP000593565"/>
    </source>
</evidence>
<dbReference type="InterPro" id="IPR058641">
    <property type="entry name" value="GVIN1_dom"/>
</dbReference>
<keyword evidence="4" id="KW-1185">Reference proteome</keyword>
<proteinExistence type="predicted"/>
<evidence type="ECO:0000256" key="1">
    <source>
        <dbReference type="SAM" id="Coils"/>
    </source>
</evidence>
<feature type="domain" description="VLIG-type G" evidence="2">
    <location>
        <begin position="1"/>
        <end position="50"/>
    </location>
</feature>
<dbReference type="PROSITE" id="PS51717">
    <property type="entry name" value="G_VLIG"/>
    <property type="match status" value="1"/>
</dbReference>
<dbReference type="Proteomes" id="UP000593565">
    <property type="component" value="Unassembled WGS sequence"/>
</dbReference>
<dbReference type="PANTHER" id="PTHR14819:SF9">
    <property type="entry name" value="UP-REGULATOR OF CELL PROLIFERATION-LIKE"/>
    <property type="match status" value="1"/>
</dbReference>
<reference evidence="3 4" key="1">
    <citation type="submission" date="2020-02" db="EMBL/GenBank/DDBJ databases">
        <title>A chromosome-scale genome assembly of the black bullhead catfish (Ameiurus melas).</title>
        <authorList>
            <person name="Wen M."/>
            <person name="Zham M."/>
            <person name="Cabau C."/>
            <person name="Klopp C."/>
            <person name="Donnadieu C."/>
            <person name="Roques C."/>
            <person name="Bouchez O."/>
            <person name="Lampietro C."/>
            <person name="Jouanno E."/>
            <person name="Herpin A."/>
            <person name="Louis A."/>
            <person name="Berthelot C."/>
            <person name="Parey E."/>
            <person name="Roest-Crollius H."/>
            <person name="Braasch I."/>
            <person name="Postlethwait J."/>
            <person name="Robinson-Rechavi M."/>
            <person name="Echchiki A."/>
            <person name="Begum T."/>
            <person name="Montfort J."/>
            <person name="Schartl M."/>
            <person name="Bobe J."/>
            <person name="Guiguen Y."/>
        </authorList>
    </citation>
    <scope>NUCLEOTIDE SEQUENCE [LARGE SCALE GENOMIC DNA]</scope>
    <source>
        <strain evidence="3">M_S1</strain>
        <tissue evidence="3">Blood</tissue>
    </source>
</reference>
<dbReference type="GO" id="GO:0005525">
    <property type="term" value="F:GTP binding"/>
    <property type="evidence" value="ECO:0007669"/>
    <property type="project" value="InterPro"/>
</dbReference>
<evidence type="ECO:0000259" key="2">
    <source>
        <dbReference type="PROSITE" id="PS51717"/>
    </source>
</evidence>
<dbReference type="InterPro" id="IPR030383">
    <property type="entry name" value="G_VLIG_dom"/>
</dbReference>
<name>A0A7J6ANQ9_AMEME</name>
<sequence length="762" mass="88639">MAHQPMAPVNTGYSVAVLEFKKNLLEMLKVRKDEQPSQIPEFLQWISSLWSAVKFENFIFSFRNTLVACAYENLCREFSEWEWSFRRHILSLFASAETQISNTESSSIDEVVEALQNNSHKEIAVQTKEITEKLKVYYKRKDCNVHLVEKYKADFINSIKSLESEMKHEVRKKLEAAAEKRRNTEKVEEIENNQAAMIECKVRQLLQNYKDRNDAVSDDDLTADFERMWHREMANITGLKEKDVPADVLKQLRASLGNRQVMEDLQGIKNLTQCGRKEFQVEEKHVNNYSKIKGCCTSNFAKQSLENVAVEVINSCTRMIEHFTQSKSDYQDTFTKDVLEEIDAQLNKSGSKINTKFELDIKLYICGIASRKFTEMHRKYITEQDPLNHVQKFKSQYLSDFIDLYRERDQCQRKARDFTQLCLKPAVTEYINQSFGTDIVDAVLENNTSEYSSRALFQYTILKELLDKSNFSDFVEYILHYENYIKDWIYNHIIKCFSKDISLQELKMKKLDRVIKKITNTVEASKLEANGSPLTNNVEGTTILIQNFCKAMSDVISISMSTVERVLFQNTSCCDPFTKSLYECIDDLKQEIAKEISESTLITETLKTVSVKPQDELFKRVFGCGVQCPFCKTPCEAGGKEHQLHFAAVHRPQGLAMYKHIKTDILFEEICTSSVHGNGKFQNCETNFKPHPYKDYRKYYPDWHIAPDMSIQASDYWKYVLVTFNKQFAEKYEALPAVYPDAWNRITKDQALISLKYVFNIQ</sequence>
<dbReference type="Pfam" id="PF25974">
    <property type="entry name" value="URGCP_9th"/>
    <property type="match status" value="1"/>
</dbReference>
<organism evidence="3 4">
    <name type="scientific">Ameiurus melas</name>
    <name type="common">Black bullhead</name>
    <name type="synonym">Silurus melas</name>
    <dbReference type="NCBI Taxonomy" id="219545"/>
    <lineage>
        <taxon>Eukaryota</taxon>
        <taxon>Metazoa</taxon>
        <taxon>Chordata</taxon>
        <taxon>Craniata</taxon>
        <taxon>Vertebrata</taxon>
        <taxon>Euteleostomi</taxon>
        <taxon>Actinopterygii</taxon>
        <taxon>Neopterygii</taxon>
        <taxon>Teleostei</taxon>
        <taxon>Ostariophysi</taxon>
        <taxon>Siluriformes</taxon>
        <taxon>Ictaluridae</taxon>
        <taxon>Ameiurus</taxon>
    </lineage>
</organism>
<keyword evidence="1" id="KW-0175">Coiled coil</keyword>
<feature type="coiled-coil region" evidence="1">
    <location>
        <begin position="159"/>
        <end position="193"/>
    </location>
</feature>
<gene>
    <name evidence="3" type="ORF">AMELA_G00128450</name>
</gene>
<accession>A0A7J6ANQ9</accession>
<dbReference type="AlphaFoldDB" id="A0A7J6ANQ9"/>
<protein>
    <recommendedName>
        <fullName evidence="2">VLIG-type G domain-containing protein</fullName>
    </recommendedName>
</protein>
<dbReference type="EMBL" id="JAAGNN010000010">
    <property type="protein sequence ID" value="KAF4084390.1"/>
    <property type="molecule type" value="Genomic_DNA"/>
</dbReference>
<dbReference type="InterPro" id="IPR052986">
    <property type="entry name" value="VLIG_GTPase"/>
</dbReference>